<dbReference type="SUPFAM" id="SSF56801">
    <property type="entry name" value="Acetyl-CoA synthetase-like"/>
    <property type="match status" value="1"/>
</dbReference>
<dbReference type="FunFam" id="3.30.300.30:FF:000008">
    <property type="entry name" value="2,3-dihydroxybenzoate-AMP ligase"/>
    <property type="match status" value="1"/>
</dbReference>
<keyword evidence="2" id="KW-0436">Ligase</keyword>
<dbReference type="AlphaFoldDB" id="A0AAD1U7D8"/>
<organism evidence="5 6">
    <name type="scientific">Euplotes crassus</name>
    <dbReference type="NCBI Taxonomy" id="5936"/>
    <lineage>
        <taxon>Eukaryota</taxon>
        <taxon>Sar</taxon>
        <taxon>Alveolata</taxon>
        <taxon>Ciliophora</taxon>
        <taxon>Intramacronucleata</taxon>
        <taxon>Spirotrichea</taxon>
        <taxon>Hypotrichia</taxon>
        <taxon>Euplotida</taxon>
        <taxon>Euplotidae</taxon>
        <taxon>Moneuplotes</taxon>
    </lineage>
</organism>
<dbReference type="Gene3D" id="3.30.300.30">
    <property type="match status" value="1"/>
</dbReference>
<dbReference type="PROSITE" id="PS00455">
    <property type="entry name" value="AMP_BINDING"/>
    <property type="match status" value="1"/>
</dbReference>
<dbReference type="EMBL" id="CAMPGE010004592">
    <property type="protein sequence ID" value="CAI2363441.1"/>
    <property type="molecule type" value="Genomic_DNA"/>
</dbReference>
<evidence type="ECO:0000313" key="5">
    <source>
        <dbReference type="EMBL" id="CAI2363441.1"/>
    </source>
</evidence>
<comment type="similarity">
    <text evidence="1">Belongs to the ATP-dependent AMP-binding enzyme family.</text>
</comment>
<evidence type="ECO:0000256" key="2">
    <source>
        <dbReference type="ARBA" id="ARBA00022598"/>
    </source>
</evidence>
<evidence type="ECO:0000313" key="6">
    <source>
        <dbReference type="Proteomes" id="UP001295684"/>
    </source>
</evidence>
<feature type="domain" description="AMP-binding enzyme C-terminal" evidence="4">
    <location>
        <begin position="479"/>
        <end position="555"/>
    </location>
</feature>
<protein>
    <submittedName>
        <fullName evidence="5">Uncharacterized protein</fullName>
    </submittedName>
</protein>
<dbReference type="GO" id="GO:0006631">
    <property type="term" value="P:fatty acid metabolic process"/>
    <property type="evidence" value="ECO:0007669"/>
    <property type="project" value="TreeGrafter"/>
</dbReference>
<dbReference type="PANTHER" id="PTHR43201">
    <property type="entry name" value="ACYL-COA SYNTHETASE"/>
    <property type="match status" value="1"/>
</dbReference>
<dbReference type="InterPro" id="IPR020845">
    <property type="entry name" value="AMP-binding_CS"/>
</dbReference>
<dbReference type="Gene3D" id="3.40.50.12780">
    <property type="entry name" value="N-terminal domain of ligase-like"/>
    <property type="match status" value="1"/>
</dbReference>
<dbReference type="Pfam" id="PF13193">
    <property type="entry name" value="AMP-binding_C"/>
    <property type="match status" value="1"/>
</dbReference>
<dbReference type="InterPro" id="IPR042099">
    <property type="entry name" value="ANL_N_sf"/>
</dbReference>
<evidence type="ECO:0000256" key="1">
    <source>
        <dbReference type="ARBA" id="ARBA00006432"/>
    </source>
</evidence>
<dbReference type="PANTHER" id="PTHR43201:SF5">
    <property type="entry name" value="MEDIUM-CHAIN ACYL-COA LIGASE ACSF2, MITOCHONDRIAL"/>
    <property type="match status" value="1"/>
</dbReference>
<evidence type="ECO:0000259" key="3">
    <source>
        <dbReference type="Pfam" id="PF00501"/>
    </source>
</evidence>
<comment type="caution">
    <text evidence="5">The sequence shown here is derived from an EMBL/GenBank/DDBJ whole genome shotgun (WGS) entry which is preliminary data.</text>
</comment>
<reference evidence="5" key="1">
    <citation type="submission" date="2023-07" db="EMBL/GenBank/DDBJ databases">
        <authorList>
            <consortium name="AG Swart"/>
            <person name="Singh M."/>
            <person name="Singh A."/>
            <person name="Seah K."/>
            <person name="Emmerich C."/>
        </authorList>
    </citation>
    <scope>NUCLEOTIDE SEQUENCE</scope>
    <source>
        <strain evidence="5">DP1</strain>
    </source>
</reference>
<gene>
    <name evidence="5" type="ORF">ECRASSUSDP1_LOCUS4777</name>
</gene>
<accession>A0AAD1U7D8</accession>
<keyword evidence="6" id="KW-1185">Reference proteome</keyword>
<feature type="domain" description="AMP-dependent synthetase/ligase" evidence="3">
    <location>
        <begin position="36"/>
        <end position="428"/>
    </location>
</feature>
<name>A0AAD1U7D8_EUPCR</name>
<dbReference type="Pfam" id="PF00501">
    <property type="entry name" value="AMP-binding"/>
    <property type="match status" value="1"/>
</dbReference>
<dbReference type="Proteomes" id="UP001295684">
    <property type="component" value="Unassembled WGS sequence"/>
</dbReference>
<dbReference type="InterPro" id="IPR000873">
    <property type="entry name" value="AMP-dep_synth/lig_dom"/>
</dbReference>
<evidence type="ECO:0000259" key="4">
    <source>
        <dbReference type="Pfam" id="PF13193"/>
    </source>
</evidence>
<dbReference type="InterPro" id="IPR045851">
    <property type="entry name" value="AMP-bd_C_sf"/>
</dbReference>
<dbReference type="InterPro" id="IPR025110">
    <property type="entry name" value="AMP-bd_C"/>
</dbReference>
<dbReference type="GO" id="GO:0031956">
    <property type="term" value="F:medium-chain fatty acid-CoA ligase activity"/>
    <property type="evidence" value="ECO:0007669"/>
    <property type="project" value="TreeGrafter"/>
</dbReference>
<proteinExistence type="inferred from homology"/>
<sequence>MLARYPRRFFSGAKKLSYACGTSDIPLSSETIGGMLRRQANERPDHPFQVFYQKGIEYTYKEFDQRVDEIAKGFIALGLQPGDRVGMYAYNRPEWSLTQYACARANLILVNVNPAFQTDDLEYALNKVGIKCLVMQEQFSHSHYVDIVRHLIPELGADGTTRVNSDLVPALEHVIVTGSKRHKGMLNFKELYSIYANRDADEMQHREAEADFEAPVNIQFTSGTTGFPKGATLTHHNLINNALFHGLAAENDADTRLCISVPLYHTMGMGMGNLSMLVHGGTSVYPMEGFTPDISLQAIDKYNCNSVIGVPTMFTYLVKEHKDNPGKYNIADLSRGVMAGSICSEELLRKCESILGIDYVSVSYGMSETSPISFQVRRDAPRDKKISTVGTILPHTEGKVIDDKGFTVPVGQKGEICTRGYLVMDEYFNDPEKTAETVTPRGWVLTGDQGIMDEEGYLEIVGRVKDLIIRGGENVTPKEIENILLEHPEVQDCQVIGVHDEVMGEEIMACIQMDNPNHVLSRTDVYEFLHGHIAHFKIPKYVRIVKEFPLTVTGKIKKNVMRDEANKILKEVHPDNWEYDHDIYV</sequence>